<dbReference type="EMBL" id="JBBPBM010000001">
    <property type="protein sequence ID" value="KAK8599940.1"/>
    <property type="molecule type" value="Genomic_DNA"/>
</dbReference>
<comment type="caution">
    <text evidence="5">The sequence shown here is derived from an EMBL/GenBank/DDBJ whole genome shotgun (WGS) entry which is preliminary data.</text>
</comment>
<evidence type="ECO:0000313" key="6">
    <source>
        <dbReference type="Proteomes" id="UP001472677"/>
    </source>
</evidence>
<keyword evidence="6" id="KW-1185">Reference proteome</keyword>
<keyword evidence="2" id="KW-0274">FAD</keyword>
<sequence>MLPDDLFTDVTITKVDSSQEGKKTVQAAFRALFLGGVDELIPLVHDRFSELGLTKKDSLEMSWVESVLYFGGVPTQRLEIMLDRNALPRTIFKAKSDYVKEPIPESGLEGIMARFLEKETDVALMMMVAFGGKMGEIPETELPYPHRAGNLYQALYIVGWANGEDEGKYISWIRRLYSYMVAYAPKSPREAYFNYRDLDIGTNNIGYTSYEKASIWGLKYFKNNLKRLVQVKAMVDPMNFFRNEQRKTKTNPETLYWSIGSMIVTDRKFSRALVDGRGLDSSLQRNLKSQITGTMSLQRVDLQLIESRVFVPDNWNCEPPKS</sequence>
<proteinExistence type="predicted"/>
<organism evidence="5 6">
    <name type="scientific">Hibiscus sabdariffa</name>
    <name type="common">roselle</name>
    <dbReference type="NCBI Taxonomy" id="183260"/>
    <lineage>
        <taxon>Eukaryota</taxon>
        <taxon>Viridiplantae</taxon>
        <taxon>Streptophyta</taxon>
        <taxon>Embryophyta</taxon>
        <taxon>Tracheophyta</taxon>
        <taxon>Spermatophyta</taxon>
        <taxon>Magnoliopsida</taxon>
        <taxon>eudicotyledons</taxon>
        <taxon>Gunneridae</taxon>
        <taxon>Pentapetalae</taxon>
        <taxon>rosids</taxon>
        <taxon>malvids</taxon>
        <taxon>Malvales</taxon>
        <taxon>Malvaceae</taxon>
        <taxon>Malvoideae</taxon>
        <taxon>Hibiscus</taxon>
    </lineage>
</organism>
<keyword evidence="1" id="KW-0285">Flavoprotein</keyword>
<dbReference type="PANTHER" id="PTHR32448">
    <property type="entry name" value="OS08G0158400 PROTEIN"/>
    <property type="match status" value="1"/>
</dbReference>
<dbReference type="InterPro" id="IPR012951">
    <property type="entry name" value="BBE"/>
</dbReference>
<gene>
    <name evidence="5" type="ORF">V6N12_049806</name>
</gene>
<protein>
    <recommendedName>
        <fullName evidence="4">Berberine/berberine-like domain-containing protein</fullName>
    </recommendedName>
</protein>
<evidence type="ECO:0000256" key="2">
    <source>
        <dbReference type="ARBA" id="ARBA00022827"/>
    </source>
</evidence>
<dbReference type="Gene3D" id="3.40.462.20">
    <property type="match status" value="1"/>
</dbReference>
<name>A0ABR2GB46_9ROSI</name>
<keyword evidence="3" id="KW-0560">Oxidoreductase</keyword>
<dbReference type="Proteomes" id="UP001472677">
    <property type="component" value="Unassembled WGS sequence"/>
</dbReference>
<evidence type="ECO:0000313" key="5">
    <source>
        <dbReference type="EMBL" id="KAK8599940.1"/>
    </source>
</evidence>
<feature type="domain" description="Berberine/berberine-like" evidence="4">
    <location>
        <begin position="191"/>
        <end position="245"/>
    </location>
</feature>
<evidence type="ECO:0000259" key="4">
    <source>
        <dbReference type="Pfam" id="PF08031"/>
    </source>
</evidence>
<reference evidence="5 6" key="1">
    <citation type="journal article" date="2024" name="G3 (Bethesda)">
        <title>Genome assembly of Hibiscus sabdariffa L. provides insights into metabolisms of medicinal natural products.</title>
        <authorList>
            <person name="Kim T."/>
        </authorList>
    </citation>
    <scope>NUCLEOTIDE SEQUENCE [LARGE SCALE GENOMIC DNA]</scope>
    <source>
        <strain evidence="5">TK-2024</strain>
        <tissue evidence="5">Old leaves</tissue>
    </source>
</reference>
<dbReference type="Pfam" id="PF08031">
    <property type="entry name" value="BBE"/>
    <property type="match status" value="1"/>
</dbReference>
<evidence type="ECO:0000256" key="3">
    <source>
        <dbReference type="ARBA" id="ARBA00023002"/>
    </source>
</evidence>
<accession>A0ABR2GB46</accession>
<evidence type="ECO:0000256" key="1">
    <source>
        <dbReference type="ARBA" id="ARBA00022630"/>
    </source>
</evidence>